<sequence length="85" mass="10220">MTFREYSFEIHAYRLRDLDSRQRMHMQAWVNQQAKSTKTVGKNTVPFFKNFKEFFDYEKELQEIEGKKKDETIVRLANLAARING</sequence>
<reference evidence="2" key="1">
    <citation type="journal article" date="2019" name="Int. J. Syst. Evol. Microbiol.">
        <title>The Global Catalogue of Microorganisms (GCM) 10K type strain sequencing project: providing services to taxonomists for standard genome sequencing and annotation.</title>
        <authorList>
            <consortium name="The Broad Institute Genomics Platform"/>
            <consortium name="The Broad Institute Genome Sequencing Center for Infectious Disease"/>
            <person name="Wu L."/>
            <person name="Ma J."/>
        </authorList>
    </citation>
    <scope>NUCLEOTIDE SEQUENCE [LARGE SCALE GENOMIC DNA]</scope>
    <source>
        <strain evidence="2">CCM 320</strain>
    </source>
</reference>
<dbReference type="Proteomes" id="UP001595625">
    <property type="component" value="Unassembled WGS sequence"/>
</dbReference>
<dbReference type="EMBL" id="JBHRUJ010000030">
    <property type="protein sequence ID" value="MFC3212729.1"/>
    <property type="molecule type" value="Genomic_DNA"/>
</dbReference>
<evidence type="ECO:0000313" key="1">
    <source>
        <dbReference type="EMBL" id="MFC3212729.1"/>
    </source>
</evidence>
<accession>A0ABV7KTF6</accession>
<gene>
    <name evidence="1" type="ORF">ACFOEJ_16800</name>
</gene>
<protein>
    <recommendedName>
        <fullName evidence="3">Phage protein</fullName>
    </recommendedName>
</protein>
<evidence type="ECO:0008006" key="3">
    <source>
        <dbReference type="Google" id="ProtNLM"/>
    </source>
</evidence>
<organism evidence="1 2">
    <name type="scientific">Planomicrobium okeanokoites</name>
    <name type="common">Planococcus okeanokoites</name>
    <name type="synonym">Flavobacterium okeanokoites</name>
    <dbReference type="NCBI Taxonomy" id="244"/>
    <lineage>
        <taxon>Bacteria</taxon>
        <taxon>Bacillati</taxon>
        <taxon>Bacillota</taxon>
        <taxon>Bacilli</taxon>
        <taxon>Bacillales</taxon>
        <taxon>Caryophanaceae</taxon>
        <taxon>Planomicrobium</taxon>
    </lineage>
</organism>
<dbReference type="RefSeq" id="WP_117312546.1">
    <property type="nucleotide sequence ID" value="NZ_JBHRUJ010000030.1"/>
</dbReference>
<comment type="caution">
    <text evidence="1">The sequence shown here is derived from an EMBL/GenBank/DDBJ whole genome shotgun (WGS) entry which is preliminary data.</text>
</comment>
<name>A0ABV7KTF6_PLAOK</name>
<proteinExistence type="predicted"/>
<keyword evidence="2" id="KW-1185">Reference proteome</keyword>
<evidence type="ECO:0000313" key="2">
    <source>
        <dbReference type="Proteomes" id="UP001595625"/>
    </source>
</evidence>